<comment type="similarity">
    <text evidence="1 3">Belongs to the bacterial flagellin family.</text>
</comment>
<keyword evidence="3" id="KW-0964">Secreted</keyword>
<proteinExistence type="inferred from homology"/>
<dbReference type="OrthoDB" id="8004955at2"/>
<keyword evidence="2 3" id="KW-0975">Bacterial flagellum</keyword>
<dbReference type="Pfam" id="PF00700">
    <property type="entry name" value="Flagellin_C"/>
    <property type="match status" value="1"/>
</dbReference>
<dbReference type="GO" id="GO:0005198">
    <property type="term" value="F:structural molecule activity"/>
    <property type="evidence" value="ECO:0007669"/>
    <property type="project" value="UniProtKB-UniRule"/>
</dbReference>
<sequence length="343" mass="36276">MKTTPISSLSISTAMQLTVSNAQTEITKLQKEAVTGTYSDVGLELGTRTSTSLDYTRESGRLQSIMDANALAEQRMDASQLAMENMSSSAQSLLNSVIALSGNTDASSLSVAQTTAKSTLENFASYSNTAVNGEYLFSGINTDAQTLSDSFIDDISADFKTAFDTQFPDPSAVTADDMKTFLADYQDNFDWSAWNNASVDAAGEGTVMSSRISTSETVSTSASANSDGFKSLVLASVISSQLVNSGLNSSALAVVNDTTTSLAGAAISGIDTQRAKIGLSQERVEKANTYMSSQKTIIDTQLTNLVGVDTYEASTRLTTLLNQVETSYSITSKIQGLSLVNFL</sequence>
<dbReference type="GO" id="GO:0005576">
    <property type="term" value="C:extracellular region"/>
    <property type="evidence" value="ECO:0007669"/>
    <property type="project" value="UniProtKB-SubCell"/>
</dbReference>
<feature type="domain" description="Flagellin C-terminal" evidence="5">
    <location>
        <begin position="262"/>
        <end position="343"/>
    </location>
</feature>
<dbReference type="NCBIfam" id="NF004669">
    <property type="entry name" value="PRK06008.1"/>
    <property type="match status" value="1"/>
</dbReference>
<evidence type="ECO:0000256" key="2">
    <source>
        <dbReference type="ARBA" id="ARBA00023143"/>
    </source>
</evidence>
<dbReference type="Pfam" id="PF00669">
    <property type="entry name" value="Flagellin_N"/>
    <property type="match status" value="1"/>
</dbReference>
<dbReference type="SUPFAM" id="SSF64518">
    <property type="entry name" value="Phase 1 flagellin"/>
    <property type="match status" value="1"/>
</dbReference>
<comment type="function">
    <text evidence="3">Flagellin is the subunit protein which polymerizes to form the filaments of bacterial flagella.</text>
</comment>
<dbReference type="InterPro" id="IPR001029">
    <property type="entry name" value="Flagellin_N"/>
</dbReference>
<keyword evidence="6" id="KW-0966">Cell projection</keyword>
<dbReference type="AlphaFoldDB" id="A0A081CU82"/>
<reference evidence="6 7" key="1">
    <citation type="submission" date="2014-08" db="EMBL/GenBank/DDBJ databases">
        <title>Whole genome shotgun sequence of Rhizobium rubi NBRC 13261.</title>
        <authorList>
            <person name="Katano-Makiyama Y."/>
            <person name="Hosoyama A."/>
            <person name="Hashimoto M."/>
            <person name="Hosoyama Y."/>
            <person name="Noguchi M."/>
            <person name="Tsuchikane K."/>
            <person name="Uohara A."/>
            <person name="Ohji S."/>
            <person name="Ichikawa N."/>
            <person name="Kimura A."/>
            <person name="Yamazoe A."/>
            <person name="Fujita N."/>
        </authorList>
    </citation>
    <scope>NUCLEOTIDE SEQUENCE [LARGE SCALE GENOMIC DNA]</scope>
    <source>
        <strain evidence="6 7">NBRC 13261</strain>
    </source>
</reference>
<dbReference type="PANTHER" id="PTHR42792:SF1">
    <property type="entry name" value="FLAGELLAR HOOK-ASSOCIATED PROTEIN 3"/>
    <property type="match status" value="1"/>
</dbReference>
<evidence type="ECO:0000259" key="5">
    <source>
        <dbReference type="Pfam" id="PF00700"/>
    </source>
</evidence>
<evidence type="ECO:0000256" key="3">
    <source>
        <dbReference type="RuleBase" id="RU362073"/>
    </source>
</evidence>
<dbReference type="eggNOG" id="COG1344">
    <property type="taxonomic scope" value="Bacteria"/>
</dbReference>
<dbReference type="EMBL" id="BBJU01000010">
    <property type="protein sequence ID" value="GAK70228.1"/>
    <property type="molecule type" value="Genomic_DNA"/>
</dbReference>
<feature type="domain" description="Flagellin N-terminal" evidence="4">
    <location>
        <begin position="6"/>
        <end position="142"/>
    </location>
</feature>
<organism evidence="6 7">
    <name type="scientific">Agrobacterium rubi TR3 = NBRC 13261</name>
    <dbReference type="NCBI Taxonomy" id="1368415"/>
    <lineage>
        <taxon>Bacteria</taxon>
        <taxon>Pseudomonadati</taxon>
        <taxon>Pseudomonadota</taxon>
        <taxon>Alphaproteobacteria</taxon>
        <taxon>Hyphomicrobiales</taxon>
        <taxon>Rhizobiaceae</taxon>
        <taxon>Rhizobium/Agrobacterium group</taxon>
        <taxon>Agrobacterium</taxon>
    </lineage>
</organism>
<dbReference type="Proteomes" id="UP000028701">
    <property type="component" value="Unassembled WGS sequence"/>
</dbReference>
<evidence type="ECO:0000259" key="4">
    <source>
        <dbReference type="Pfam" id="PF00669"/>
    </source>
</evidence>
<dbReference type="Gene3D" id="1.20.1330.10">
    <property type="entry name" value="f41 fragment of flagellin, N-terminal domain"/>
    <property type="match status" value="1"/>
</dbReference>
<accession>A0A081CU82</accession>
<protein>
    <recommendedName>
        <fullName evidence="3">Flagellin</fullName>
    </recommendedName>
</protein>
<evidence type="ECO:0000313" key="7">
    <source>
        <dbReference type="Proteomes" id="UP000028701"/>
    </source>
</evidence>
<dbReference type="PANTHER" id="PTHR42792">
    <property type="entry name" value="FLAGELLIN"/>
    <property type="match status" value="1"/>
</dbReference>
<keyword evidence="6" id="KW-0969">Cilium</keyword>
<dbReference type="InterPro" id="IPR001492">
    <property type="entry name" value="Flagellin"/>
</dbReference>
<evidence type="ECO:0000256" key="1">
    <source>
        <dbReference type="ARBA" id="ARBA00005709"/>
    </source>
</evidence>
<dbReference type="GO" id="GO:0009288">
    <property type="term" value="C:bacterial-type flagellum"/>
    <property type="evidence" value="ECO:0007669"/>
    <property type="project" value="UniProtKB-SubCell"/>
</dbReference>
<keyword evidence="6" id="KW-0282">Flagellum</keyword>
<name>A0A081CU82_9HYPH</name>
<comment type="subcellular location">
    <subcellularLocation>
        <location evidence="3">Secreted</location>
    </subcellularLocation>
    <subcellularLocation>
        <location evidence="3">Bacterial flagellum</location>
    </subcellularLocation>
</comment>
<dbReference type="RefSeq" id="WP_045229811.1">
    <property type="nucleotide sequence ID" value="NZ_BBJU01000010.1"/>
</dbReference>
<gene>
    <name evidence="6" type="primary">flgL</name>
    <name evidence="6" type="ORF">RRU01S_10_00670</name>
</gene>
<evidence type="ECO:0000313" key="6">
    <source>
        <dbReference type="EMBL" id="GAK70228.1"/>
    </source>
</evidence>
<dbReference type="InterPro" id="IPR046358">
    <property type="entry name" value="Flagellin_C"/>
</dbReference>
<comment type="caution">
    <text evidence="6">The sequence shown here is derived from an EMBL/GenBank/DDBJ whole genome shotgun (WGS) entry which is preliminary data.</text>
</comment>